<dbReference type="AlphaFoldDB" id="A6IGM9"/>
<feature type="chain" id="PRO_5039939389" evidence="1">
    <location>
        <begin position="16"/>
        <end position="67"/>
    </location>
</feature>
<protein>
    <submittedName>
        <fullName evidence="2">RCG48666, isoform CRA_k</fullName>
    </submittedName>
</protein>
<reference evidence="2 3" key="1">
    <citation type="submission" date="2005-09" db="EMBL/GenBank/DDBJ databases">
        <authorList>
            <person name="Mural R.J."/>
            <person name="Li P.W."/>
            <person name="Adams M.D."/>
            <person name="Amanatides P.G."/>
            <person name="Baden-Tillson H."/>
            <person name="Barnstead M."/>
            <person name="Chin S.H."/>
            <person name="Dew I."/>
            <person name="Evans C.A."/>
            <person name="Ferriera S."/>
            <person name="Flanigan M."/>
            <person name="Fosler C."/>
            <person name="Glodek A."/>
            <person name="Gu Z."/>
            <person name="Holt R.A."/>
            <person name="Jennings D."/>
            <person name="Kraft C.L."/>
            <person name="Lu F."/>
            <person name="Nguyen T."/>
            <person name="Nusskern D.R."/>
            <person name="Pfannkoch C.M."/>
            <person name="Sitter C."/>
            <person name="Sutton G.G."/>
            <person name="Venter J.C."/>
            <person name="Wang Z."/>
            <person name="Woodage T."/>
            <person name="Zheng X.H."/>
            <person name="Zhong F."/>
        </authorList>
    </citation>
    <scope>NUCLEOTIDE SEQUENCE [LARGE SCALE GENOMIC DNA]</scope>
    <source>
        <strain>BN</strain>
        <strain evidence="3">Sprague-Dawley</strain>
    </source>
</reference>
<dbReference type="EMBL" id="CH473960">
    <property type="protein sequence ID" value="EDM16669.1"/>
    <property type="molecule type" value="Genomic_DNA"/>
</dbReference>
<evidence type="ECO:0000313" key="3">
    <source>
        <dbReference type="Proteomes" id="UP000234681"/>
    </source>
</evidence>
<evidence type="ECO:0000313" key="2">
    <source>
        <dbReference type="EMBL" id="EDM16669.1"/>
    </source>
</evidence>
<gene>
    <name evidence="2" type="ORF">rCG_48666</name>
</gene>
<accession>A6IGM9</accession>
<feature type="signal peptide" evidence="1">
    <location>
        <begin position="1"/>
        <end position="15"/>
    </location>
</feature>
<sequence>MFALLYLIFRRCAWMQYMKMGHSGTAGQGTLSPCALKGQIFSSQGHPYPSECDGASRRELRQFTLAV</sequence>
<keyword evidence="1" id="KW-0732">Signal</keyword>
<name>A6IGM9_RAT</name>
<organism evidence="2 3">
    <name type="scientific">Rattus norvegicus</name>
    <name type="common">Rat</name>
    <dbReference type="NCBI Taxonomy" id="10116"/>
    <lineage>
        <taxon>Eukaryota</taxon>
        <taxon>Metazoa</taxon>
        <taxon>Chordata</taxon>
        <taxon>Craniata</taxon>
        <taxon>Vertebrata</taxon>
        <taxon>Euteleostomi</taxon>
        <taxon>Mammalia</taxon>
        <taxon>Eutheria</taxon>
        <taxon>Euarchontoglires</taxon>
        <taxon>Glires</taxon>
        <taxon>Rodentia</taxon>
        <taxon>Myomorpha</taxon>
        <taxon>Muroidea</taxon>
        <taxon>Muridae</taxon>
        <taxon>Murinae</taxon>
        <taxon>Rattus</taxon>
    </lineage>
</organism>
<dbReference type="Proteomes" id="UP000234681">
    <property type="component" value="Chromosome 7"/>
</dbReference>
<evidence type="ECO:0000256" key="1">
    <source>
        <dbReference type="SAM" id="SignalP"/>
    </source>
</evidence>
<proteinExistence type="predicted"/>